<sequence length="182" mass="20535">MGLRLGFVNEDTPVNEVVVILNTFTNELVKIDAQYSDEDAKIPSWIRSTDIHWWTRLMKVGKSQVNTLLLQDRLVSSFESGLSQQFVEEYLIGDGEKERGYNVFLLLYVLRKIGKDHIPLNSKEEQVDYGHDDTNAYLTKPKDASDLGDIGSSDNESNFRIAGEEMPTSLPPSGGFELVTDF</sequence>
<protein>
    <submittedName>
        <fullName evidence="1">Uncharacterized protein</fullName>
    </submittedName>
</protein>
<dbReference type="Proteomes" id="UP000243459">
    <property type="component" value="Chromosome 1"/>
</dbReference>
<name>A0A5P1FNY4_ASPOF</name>
<evidence type="ECO:0000313" key="1">
    <source>
        <dbReference type="EMBL" id="ONK80016.1"/>
    </source>
</evidence>
<dbReference type="EMBL" id="CM007381">
    <property type="protein sequence ID" value="ONK80016.1"/>
    <property type="molecule type" value="Genomic_DNA"/>
</dbReference>
<proteinExistence type="predicted"/>
<dbReference type="Gramene" id="ONK80016">
    <property type="protein sequence ID" value="ONK80016"/>
    <property type="gene ID" value="A4U43_C01F12880"/>
</dbReference>
<organism evidence="1 2">
    <name type="scientific">Asparagus officinalis</name>
    <name type="common">Garden asparagus</name>
    <dbReference type="NCBI Taxonomy" id="4686"/>
    <lineage>
        <taxon>Eukaryota</taxon>
        <taxon>Viridiplantae</taxon>
        <taxon>Streptophyta</taxon>
        <taxon>Embryophyta</taxon>
        <taxon>Tracheophyta</taxon>
        <taxon>Spermatophyta</taxon>
        <taxon>Magnoliopsida</taxon>
        <taxon>Liliopsida</taxon>
        <taxon>Asparagales</taxon>
        <taxon>Asparagaceae</taxon>
        <taxon>Asparagoideae</taxon>
        <taxon>Asparagus</taxon>
    </lineage>
</organism>
<evidence type="ECO:0000313" key="2">
    <source>
        <dbReference type="Proteomes" id="UP000243459"/>
    </source>
</evidence>
<accession>A0A5P1FNY4</accession>
<gene>
    <name evidence="1" type="ORF">A4U43_C01F12880</name>
</gene>
<reference evidence="2" key="1">
    <citation type="journal article" date="2017" name="Nat. Commun.">
        <title>The asparagus genome sheds light on the origin and evolution of a young Y chromosome.</title>
        <authorList>
            <person name="Harkess A."/>
            <person name="Zhou J."/>
            <person name="Xu C."/>
            <person name="Bowers J.E."/>
            <person name="Van der Hulst R."/>
            <person name="Ayyampalayam S."/>
            <person name="Mercati F."/>
            <person name="Riccardi P."/>
            <person name="McKain M.R."/>
            <person name="Kakrana A."/>
            <person name="Tang H."/>
            <person name="Ray J."/>
            <person name="Groenendijk J."/>
            <person name="Arikit S."/>
            <person name="Mathioni S.M."/>
            <person name="Nakano M."/>
            <person name="Shan H."/>
            <person name="Telgmann-Rauber A."/>
            <person name="Kanno A."/>
            <person name="Yue Z."/>
            <person name="Chen H."/>
            <person name="Li W."/>
            <person name="Chen Y."/>
            <person name="Xu X."/>
            <person name="Zhang Y."/>
            <person name="Luo S."/>
            <person name="Chen H."/>
            <person name="Gao J."/>
            <person name="Mao Z."/>
            <person name="Pires J.C."/>
            <person name="Luo M."/>
            <person name="Kudrna D."/>
            <person name="Wing R.A."/>
            <person name="Meyers B.C."/>
            <person name="Yi K."/>
            <person name="Kong H."/>
            <person name="Lavrijsen P."/>
            <person name="Sunseri F."/>
            <person name="Falavigna A."/>
            <person name="Ye Y."/>
            <person name="Leebens-Mack J.H."/>
            <person name="Chen G."/>
        </authorList>
    </citation>
    <scope>NUCLEOTIDE SEQUENCE [LARGE SCALE GENOMIC DNA]</scope>
    <source>
        <strain evidence="2">cv. DH0086</strain>
    </source>
</reference>
<dbReference type="AlphaFoldDB" id="A0A5P1FNY4"/>
<keyword evidence="2" id="KW-1185">Reference proteome</keyword>